<evidence type="ECO:0000313" key="4">
    <source>
        <dbReference type="EMBL" id="WAR10200.1"/>
    </source>
</evidence>
<dbReference type="SUPFAM" id="SSF56436">
    <property type="entry name" value="C-type lectin-like"/>
    <property type="match status" value="1"/>
</dbReference>
<dbReference type="Proteomes" id="UP001164746">
    <property type="component" value="Chromosome 7"/>
</dbReference>
<evidence type="ECO:0000259" key="2">
    <source>
        <dbReference type="PROSITE" id="PS50963"/>
    </source>
</evidence>
<feature type="domain" description="Link" evidence="2">
    <location>
        <begin position="106"/>
        <end position="203"/>
    </location>
</feature>
<accession>A0ABY7EJZ9</accession>
<evidence type="ECO:0000313" key="3">
    <source>
        <dbReference type="EMBL" id="WAR10176.1"/>
    </source>
</evidence>
<dbReference type="Pfam" id="PF00193">
    <property type="entry name" value="Xlink"/>
    <property type="match status" value="1"/>
</dbReference>
<dbReference type="EMBL" id="CP111018">
    <property type="protein sequence ID" value="WAR10176.1"/>
    <property type="molecule type" value="Genomic_DNA"/>
</dbReference>
<dbReference type="InterPro" id="IPR000538">
    <property type="entry name" value="Link_dom"/>
</dbReference>
<dbReference type="InterPro" id="IPR016186">
    <property type="entry name" value="C-type_lectin-like/link_sf"/>
</dbReference>
<keyword evidence="5" id="KW-1185">Reference proteome</keyword>
<evidence type="ECO:0000313" key="5">
    <source>
        <dbReference type="Proteomes" id="UP001164746"/>
    </source>
</evidence>
<protein>
    <recommendedName>
        <fullName evidence="2">Link domain-containing protein</fullName>
    </recommendedName>
</protein>
<reference evidence="4" key="1">
    <citation type="submission" date="2022-11" db="EMBL/GenBank/DDBJ databases">
        <title>Centuries of genome instability and evolution in soft-shell clam transmissible cancer (bioRxiv).</title>
        <authorList>
            <person name="Hart S.F.M."/>
            <person name="Yonemitsu M.A."/>
            <person name="Giersch R.M."/>
            <person name="Beal B.F."/>
            <person name="Arriagada G."/>
            <person name="Davis B.W."/>
            <person name="Ostrander E.A."/>
            <person name="Goff S.P."/>
            <person name="Metzger M.J."/>
        </authorList>
    </citation>
    <scope>NUCLEOTIDE SEQUENCE</scope>
    <source>
        <strain evidence="4">MELC-2E11</strain>
        <tissue evidence="4">Siphon/mantle</tissue>
    </source>
</reference>
<organism evidence="4 5">
    <name type="scientific">Mya arenaria</name>
    <name type="common">Soft-shell clam</name>
    <dbReference type="NCBI Taxonomy" id="6604"/>
    <lineage>
        <taxon>Eukaryota</taxon>
        <taxon>Metazoa</taxon>
        <taxon>Spiralia</taxon>
        <taxon>Lophotrochozoa</taxon>
        <taxon>Mollusca</taxon>
        <taxon>Bivalvia</taxon>
        <taxon>Autobranchia</taxon>
        <taxon>Heteroconchia</taxon>
        <taxon>Euheterodonta</taxon>
        <taxon>Imparidentia</taxon>
        <taxon>Neoheterodontei</taxon>
        <taxon>Myida</taxon>
        <taxon>Myoidea</taxon>
        <taxon>Myidae</taxon>
        <taxon>Mya</taxon>
    </lineage>
</organism>
<dbReference type="InterPro" id="IPR016187">
    <property type="entry name" value="CTDL_fold"/>
</dbReference>
<name>A0ABY7EJZ9_MYAAR</name>
<dbReference type="PROSITE" id="PS50963">
    <property type="entry name" value="LINK_2"/>
    <property type="match status" value="1"/>
</dbReference>
<sequence length="204" mass="22569">MKIETLIVIMLGDMLITKPSDVSPSYIWESYYRIKNVTVSMNYGRYVESKSRSKVTCLQGRNQSHVISYDDVNHSCRHFLDLNTTLVSGGDQASTSVWVRNNSVMTVFPVERSDGQYVANVDGACKAVGGRSANINSLHDAKISGLHLCRCGLLGDNTTRFSVQEDTSSCTKFTSSLLWPKVVACKLSTGEYLNPANLVYCIFS</sequence>
<keyword evidence="1" id="KW-1015">Disulfide bond</keyword>
<gene>
    <name evidence="3" type="ORF">MAR_035252</name>
    <name evidence="4" type="ORF">MAR_035276</name>
</gene>
<dbReference type="Gene3D" id="3.10.100.10">
    <property type="entry name" value="Mannose-Binding Protein A, subunit A"/>
    <property type="match status" value="1"/>
</dbReference>
<proteinExistence type="predicted"/>
<dbReference type="EMBL" id="CP111018">
    <property type="protein sequence ID" value="WAR10200.1"/>
    <property type="molecule type" value="Genomic_DNA"/>
</dbReference>
<evidence type="ECO:0000256" key="1">
    <source>
        <dbReference type="ARBA" id="ARBA00023157"/>
    </source>
</evidence>